<dbReference type="SMART" id="SM00271">
    <property type="entry name" value="DnaJ"/>
    <property type="match status" value="1"/>
</dbReference>
<dbReference type="InterPro" id="IPR042858">
    <property type="entry name" value="DNAJC8"/>
</dbReference>
<feature type="compositionally biased region" description="Basic and acidic residues" evidence="1">
    <location>
        <begin position="168"/>
        <end position="186"/>
    </location>
</feature>
<dbReference type="PANTHER" id="PTHR15606">
    <property type="entry name" value="DNAJ HOMOLOG SUBFAMILY C MEMBER 8/LIPOPOLYSACCHARIDE SPECIFIC RESPONSE-7-RELATED"/>
    <property type="match status" value="1"/>
</dbReference>
<proteinExistence type="predicted"/>
<dbReference type="OrthoDB" id="342454at2759"/>
<dbReference type="FunFam" id="1.10.287.110:FF:000158">
    <property type="entry name" value="dnaJ homolog subfamily C member 8"/>
    <property type="match status" value="1"/>
</dbReference>
<dbReference type="InterPro" id="IPR036869">
    <property type="entry name" value="J_dom_sf"/>
</dbReference>
<reference evidence="3" key="1">
    <citation type="submission" date="2022-01" db="EMBL/GenBank/DDBJ databases">
        <authorList>
            <person name="King R."/>
        </authorList>
    </citation>
    <scope>NUCLEOTIDE SEQUENCE</scope>
</reference>
<gene>
    <name evidence="3" type="ORF">CHIRRI_LOCUS10325</name>
</gene>
<evidence type="ECO:0000259" key="2">
    <source>
        <dbReference type="PROSITE" id="PS50076"/>
    </source>
</evidence>
<dbReference type="Proteomes" id="UP001153620">
    <property type="component" value="Chromosome 3"/>
</dbReference>
<dbReference type="Pfam" id="PF00226">
    <property type="entry name" value="DnaJ"/>
    <property type="match status" value="1"/>
</dbReference>
<dbReference type="SUPFAM" id="SSF46565">
    <property type="entry name" value="Chaperone J-domain"/>
    <property type="match status" value="1"/>
</dbReference>
<reference evidence="3" key="2">
    <citation type="submission" date="2022-10" db="EMBL/GenBank/DDBJ databases">
        <authorList>
            <consortium name="ENA_rothamsted_submissions"/>
            <consortium name="culmorum"/>
            <person name="King R."/>
        </authorList>
    </citation>
    <scope>NUCLEOTIDE SEQUENCE</scope>
</reference>
<dbReference type="PROSITE" id="PS50076">
    <property type="entry name" value="DNAJ_2"/>
    <property type="match status" value="1"/>
</dbReference>
<feature type="compositionally biased region" description="Basic and acidic residues" evidence="1">
    <location>
        <begin position="194"/>
        <end position="211"/>
    </location>
</feature>
<protein>
    <recommendedName>
        <fullName evidence="2">J domain-containing protein</fullName>
    </recommendedName>
</protein>
<dbReference type="InterPro" id="IPR001623">
    <property type="entry name" value="DnaJ_domain"/>
</dbReference>
<sequence length="247" mass="29329">MSSSSGESSRNKFDEEIREIKEIEKRDSVYTSKQQIDRLLKPGSTYLNLNPFEVLQVDHETKIENIKKAYKRLSILVHPDKNPDDDRAQKAFEIVNKAWKILEMDVTRNKCLDVYSEAKQRTDLMIIEKRKKLKKEGKSEEIPEDNPEKYDHAVYVTVMKLFADMERKRQQQDVRDMEERKRKREQEIEEEEMKEMQKEYAKNFEESREARVSSWQKFQSSNSAKKKKKKVASSSFAPPKVKAETRN</sequence>
<dbReference type="EMBL" id="OU895879">
    <property type="protein sequence ID" value="CAG9807476.1"/>
    <property type="molecule type" value="Genomic_DNA"/>
</dbReference>
<dbReference type="PANTHER" id="PTHR15606:SF4">
    <property type="entry name" value="DNAJ HOMOLOG SUBFAMILY C MEMBER 8"/>
    <property type="match status" value="1"/>
</dbReference>
<dbReference type="CDD" id="cd06257">
    <property type="entry name" value="DnaJ"/>
    <property type="match status" value="1"/>
</dbReference>
<dbReference type="AlphaFoldDB" id="A0A9N9S183"/>
<evidence type="ECO:0000256" key="1">
    <source>
        <dbReference type="SAM" id="MobiDB-lite"/>
    </source>
</evidence>
<keyword evidence="4" id="KW-1185">Reference proteome</keyword>
<dbReference type="Gene3D" id="1.10.287.110">
    <property type="entry name" value="DnaJ domain"/>
    <property type="match status" value="1"/>
</dbReference>
<dbReference type="PRINTS" id="PR00625">
    <property type="entry name" value="JDOMAIN"/>
</dbReference>
<accession>A0A9N9S183</accession>
<evidence type="ECO:0000313" key="4">
    <source>
        <dbReference type="Proteomes" id="UP001153620"/>
    </source>
</evidence>
<feature type="domain" description="J" evidence="2">
    <location>
        <begin position="50"/>
        <end position="116"/>
    </location>
</feature>
<name>A0A9N9S183_9DIPT</name>
<evidence type="ECO:0000313" key="3">
    <source>
        <dbReference type="EMBL" id="CAG9807476.1"/>
    </source>
</evidence>
<organism evidence="3 4">
    <name type="scientific">Chironomus riparius</name>
    <dbReference type="NCBI Taxonomy" id="315576"/>
    <lineage>
        <taxon>Eukaryota</taxon>
        <taxon>Metazoa</taxon>
        <taxon>Ecdysozoa</taxon>
        <taxon>Arthropoda</taxon>
        <taxon>Hexapoda</taxon>
        <taxon>Insecta</taxon>
        <taxon>Pterygota</taxon>
        <taxon>Neoptera</taxon>
        <taxon>Endopterygota</taxon>
        <taxon>Diptera</taxon>
        <taxon>Nematocera</taxon>
        <taxon>Chironomoidea</taxon>
        <taxon>Chironomidae</taxon>
        <taxon>Chironominae</taxon>
        <taxon>Chironomus</taxon>
    </lineage>
</organism>
<dbReference type="GO" id="GO:0005634">
    <property type="term" value="C:nucleus"/>
    <property type="evidence" value="ECO:0007669"/>
    <property type="project" value="TreeGrafter"/>
</dbReference>
<feature type="region of interest" description="Disordered" evidence="1">
    <location>
        <begin position="168"/>
        <end position="247"/>
    </location>
</feature>